<feature type="binding site" evidence="2">
    <location>
        <position position="344"/>
    </location>
    <ligand>
        <name>L-tryptophan</name>
        <dbReference type="ChEBI" id="CHEBI:57912"/>
    </ligand>
</feature>
<comment type="caution">
    <text evidence="4">The sequence shown here is derived from an EMBL/GenBank/DDBJ whole genome shotgun (WGS) entry which is preliminary data.</text>
</comment>
<dbReference type="PANTHER" id="PTHR43747:SF4">
    <property type="entry name" value="FLAVIN-DEPENDENT TRYPTOPHAN HALOGENASE"/>
    <property type="match status" value="1"/>
</dbReference>
<keyword evidence="2" id="KW-0547">Nucleotide-binding</keyword>
<keyword evidence="5" id="KW-1185">Reference proteome</keyword>
<dbReference type="Gene3D" id="3.50.50.60">
    <property type="entry name" value="FAD/NAD(P)-binding domain"/>
    <property type="match status" value="1"/>
</dbReference>
<dbReference type="Pfam" id="PF04820">
    <property type="entry name" value="Trp_halogenase"/>
    <property type="match status" value="1"/>
</dbReference>
<gene>
    <name evidence="4" type="ORF">E5A74_03670</name>
</gene>
<dbReference type="InterPro" id="IPR036188">
    <property type="entry name" value="FAD/NAD-bd_sf"/>
</dbReference>
<dbReference type="InterPro" id="IPR033856">
    <property type="entry name" value="Trp_halogen"/>
</dbReference>
<evidence type="ECO:0000313" key="4">
    <source>
        <dbReference type="EMBL" id="TGX46265.1"/>
    </source>
</evidence>
<dbReference type="Proteomes" id="UP000309848">
    <property type="component" value="Unassembled WGS sequence"/>
</dbReference>
<name>A0A4S1WU42_9SPHN</name>
<dbReference type="SUPFAM" id="SSF51905">
    <property type="entry name" value="FAD/NAD(P)-binding domain"/>
    <property type="match status" value="1"/>
</dbReference>
<feature type="binding site" evidence="2">
    <location>
        <position position="80"/>
    </location>
    <ligand>
        <name>7-chloro-L-tryptophan</name>
        <dbReference type="ChEBI" id="CHEBI:58713"/>
    </ligand>
</feature>
<keyword evidence="2" id="KW-0274">FAD</keyword>
<dbReference type="InterPro" id="IPR006905">
    <property type="entry name" value="Flavin_halogenase"/>
</dbReference>
<evidence type="ECO:0000256" key="2">
    <source>
        <dbReference type="PIRSR" id="PIRSR011396-2"/>
    </source>
</evidence>
<feature type="binding site" evidence="2">
    <location>
        <position position="348"/>
    </location>
    <ligand>
        <name>FAD</name>
        <dbReference type="ChEBI" id="CHEBI:57692"/>
    </ligand>
</feature>
<evidence type="ECO:0000256" key="1">
    <source>
        <dbReference type="PIRSR" id="PIRSR011396-1"/>
    </source>
</evidence>
<dbReference type="OrthoDB" id="462203at2"/>
<proteinExistence type="predicted"/>
<feature type="binding site" evidence="2">
    <location>
        <begin position="14"/>
        <end position="17"/>
    </location>
    <ligand>
        <name>FAD</name>
        <dbReference type="ChEBI" id="CHEBI:57692"/>
    </ligand>
</feature>
<protein>
    <submittedName>
        <fullName evidence="4">Tryptophan 7-halogenase</fullName>
    </submittedName>
</protein>
<dbReference type="AlphaFoldDB" id="A0A4S1WU42"/>
<feature type="binding site" evidence="2">
    <location>
        <position position="187"/>
    </location>
    <ligand>
        <name>FAD</name>
        <dbReference type="ChEBI" id="CHEBI:57692"/>
    </ligand>
</feature>
<dbReference type="EMBL" id="SRXU01000001">
    <property type="protein sequence ID" value="TGX46265.1"/>
    <property type="molecule type" value="Genomic_DNA"/>
</dbReference>
<sequence>MSDQAIRSILIVGGGTAGWISAAVLARFLDPARCTITLIESEEIGTIGVGEATVPLMQHLNGLLGIDEREFVRATQGSFKLGIEFRDWGRIGDRFFHGFGDYGDAIEGVAPHQHWLKLRGEGDPTPIDAYSLPWAMAERGRFAPPSSDPAKQQHYYRYAFHFDALLYARFLRNYCEQRGVRRIEGRVVDAALDGESGRIAAVITADGERHAADLFIDCSGFRGLLIEEALGTGYEDWRHWLPCDSAVVAPSALAGPPAPYTLSTAREAGWQWRIPLQHRMGNGYVYASGFTDDARARDLFTANVEGALLADPRLLRFTTGRRKRFWNRNCVAIGLAGGFMEPLESTSIQLIQTAIARLIEYFPDRNWDPRVAEEYNRVTTSEFERIRDFLILHYCLTRRDDAPLWDHCRAMALPDTLAHKIATFRATGRVPLLSEESYQEPSWVAIFAGNGLLPDRYDPLVDRIDRDRLRAGLAHRRQQIAEAAEATPPHGLFLNRCCRAEAA</sequence>
<accession>A0A4S1WU42</accession>
<keyword evidence="2" id="KW-0285">Flavoprotein</keyword>
<feature type="binding site" evidence="2">
    <location>
        <position position="335"/>
    </location>
    <ligand>
        <name>FAD</name>
        <dbReference type="ChEBI" id="CHEBI:57692"/>
    </ligand>
</feature>
<dbReference type="InterPro" id="IPR050816">
    <property type="entry name" value="Flavin-dep_Halogenase_NPB"/>
</dbReference>
<dbReference type="GO" id="GO:0000166">
    <property type="term" value="F:nucleotide binding"/>
    <property type="evidence" value="ECO:0007669"/>
    <property type="project" value="UniProtKB-KW"/>
</dbReference>
<keyword evidence="3" id="KW-0472">Membrane</keyword>
<reference evidence="4 5" key="1">
    <citation type="submission" date="2019-04" db="EMBL/GenBank/DDBJ databases">
        <title>Sphingomonas psychrotolerans sp. nov., isolated from soil in the Tianshan Mountains, Xinjiang, China.</title>
        <authorList>
            <person name="Luo Y."/>
            <person name="Sheng H."/>
        </authorList>
    </citation>
    <scope>NUCLEOTIDE SEQUENCE [LARGE SCALE GENOMIC DNA]</scope>
    <source>
        <strain evidence="4 5">KIS18-15</strain>
    </source>
</reference>
<dbReference type="PANTHER" id="PTHR43747">
    <property type="entry name" value="FAD-BINDING PROTEIN"/>
    <property type="match status" value="1"/>
</dbReference>
<evidence type="ECO:0000313" key="5">
    <source>
        <dbReference type="Proteomes" id="UP000309848"/>
    </source>
</evidence>
<evidence type="ECO:0000256" key="3">
    <source>
        <dbReference type="SAM" id="Phobius"/>
    </source>
</evidence>
<dbReference type="RefSeq" id="WP_135982878.1">
    <property type="nucleotide sequence ID" value="NZ_JAASQM010000001.1"/>
</dbReference>
<keyword evidence="3" id="KW-1133">Transmembrane helix</keyword>
<feature type="active site" evidence="1">
    <location>
        <position position="80"/>
    </location>
</feature>
<feature type="transmembrane region" description="Helical" evidence="3">
    <location>
        <begin position="9"/>
        <end position="29"/>
    </location>
</feature>
<dbReference type="PIRSF" id="PIRSF011396">
    <property type="entry name" value="Trp_halogenase"/>
    <property type="match status" value="1"/>
</dbReference>
<dbReference type="GO" id="GO:0004497">
    <property type="term" value="F:monooxygenase activity"/>
    <property type="evidence" value="ECO:0007669"/>
    <property type="project" value="InterPro"/>
</dbReference>
<keyword evidence="3" id="KW-0812">Transmembrane</keyword>
<organism evidence="4 5">
    <name type="scientific">Sphingomonas naasensis</name>
    <dbReference type="NCBI Taxonomy" id="1344951"/>
    <lineage>
        <taxon>Bacteria</taxon>
        <taxon>Pseudomonadati</taxon>
        <taxon>Pseudomonadota</taxon>
        <taxon>Alphaproteobacteria</taxon>
        <taxon>Sphingomonadales</taxon>
        <taxon>Sphingomonadaceae</taxon>
        <taxon>Sphingomonas</taxon>
    </lineage>
</organism>